<feature type="transmembrane region" description="Helical" evidence="5">
    <location>
        <begin position="627"/>
        <end position="647"/>
    </location>
</feature>
<feature type="transmembrane region" description="Helical" evidence="5">
    <location>
        <begin position="675"/>
        <end position="701"/>
    </location>
</feature>
<evidence type="ECO:0000256" key="2">
    <source>
        <dbReference type="ARBA" id="ARBA00022692"/>
    </source>
</evidence>
<dbReference type="PANTHER" id="PTHR43077:SF10">
    <property type="entry name" value="TRANSPORT PERMEASE PROTEIN"/>
    <property type="match status" value="1"/>
</dbReference>
<feature type="transmembrane region" description="Helical" evidence="5">
    <location>
        <begin position="566"/>
        <end position="592"/>
    </location>
</feature>
<protein>
    <submittedName>
        <fullName evidence="7">YhgE/Pip-like protein</fullName>
    </submittedName>
</protein>
<evidence type="ECO:0000256" key="1">
    <source>
        <dbReference type="ARBA" id="ARBA00004141"/>
    </source>
</evidence>
<dbReference type="SUPFAM" id="SSF58104">
    <property type="entry name" value="Methyl-accepting chemotaxis protein (MCP) signaling domain"/>
    <property type="match status" value="1"/>
</dbReference>
<organism evidence="7 8">
    <name type="scientific">Clostridium algifaecis</name>
    <dbReference type="NCBI Taxonomy" id="1472040"/>
    <lineage>
        <taxon>Bacteria</taxon>
        <taxon>Bacillati</taxon>
        <taxon>Bacillota</taxon>
        <taxon>Clostridia</taxon>
        <taxon>Eubacteriales</taxon>
        <taxon>Clostridiaceae</taxon>
        <taxon>Clostridium</taxon>
    </lineage>
</organism>
<keyword evidence="2 5" id="KW-0812">Transmembrane</keyword>
<dbReference type="NCBIfam" id="TIGR03061">
    <property type="entry name" value="pip_yhgE_Nterm"/>
    <property type="match status" value="1"/>
</dbReference>
<dbReference type="PANTHER" id="PTHR43077">
    <property type="entry name" value="TRANSPORT PERMEASE YVFS-RELATED"/>
    <property type="match status" value="1"/>
</dbReference>
<dbReference type="Proteomes" id="UP001519307">
    <property type="component" value="Unassembled WGS sequence"/>
</dbReference>
<evidence type="ECO:0000256" key="5">
    <source>
        <dbReference type="SAM" id="Phobius"/>
    </source>
</evidence>
<evidence type="ECO:0000313" key="8">
    <source>
        <dbReference type="Proteomes" id="UP001519307"/>
    </source>
</evidence>
<feature type="domain" description="ABC-2 type transporter transmembrane" evidence="6">
    <location>
        <begin position="408"/>
        <end position="699"/>
    </location>
</feature>
<reference evidence="7 8" key="1">
    <citation type="submission" date="2021-03" db="EMBL/GenBank/DDBJ databases">
        <title>Genomic Encyclopedia of Type Strains, Phase IV (KMG-IV): sequencing the most valuable type-strain genomes for metagenomic binning, comparative biology and taxonomic classification.</title>
        <authorList>
            <person name="Goeker M."/>
        </authorList>
    </citation>
    <scope>NUCLEOTIDE SEQUENCE [LARGE SCALE GENOMIC DNA]</scope>
    <source>
        <strain evidence="7 8">DSM 28783</strain>
    </source>
</reference>
<evidence type="ECO:0000256" key="3">
    <source>
        <dbReference type="ARBA" id="ARBA00022989"/>
    </source>
</evidence>
<dbReference type="RefSeq" id="WP_209701187.1">
    <property type="nucleotide sequence ID" value="NZ_JAGGLM010000003.1"/>
</dbReference>
<evidence type="ECO:0000256" key="4">
    <source>
        <dbReference type="ARBA" id="ARBA00023136"/>
    </source>
</evidence>
<dbReference type="InterPro" id="IPR017501">
    <property type="entry name" value="Phage_infect_YhgE_C"/>
</dbReference>
<feature type="domain" description="ABC-2 type transporter transmembrane" evidence="6">
    <location>
        <begin position="25"/>
        <end position="163"/>
    </location>
</feature>
<evidence type="ECO:0000313" key="7">
    <source>
        <dbReference type="EMBL" id="MBP2032231.1"/>
    </source>
</evidence>
<keyword evidence="8" id="KW-1185">Reference proteome</keyword>
<proteinExistence type="predicted"/>
<comment type="subcellular location">
    <subcellularLocation>
        <location evidence="1">Membrane</location>
        <topology evidence="1">Multi-pass membrane protein</topology>
    </subcellularLocation>
</comment>
<dbReference type="InterPro" id="IPR051328">
    <property type="entry name" value="T7SS_ABC-Transporter"/>
</dbReference>
<keyword evidence="4 5" id="KW-0472">Membrane</keyword>
<comment type="caution">
    <text evidence="7">The sequence shown here is derived from an EMBL/GenBank/DDBJ whole genome shotgun (WGS) entry which is preliminary data.</text>
</comment>
<evidence type="ECO:0000259" key="6">
    <source>
        <dbReference type="Pfam" id="PF12698"/>
    </source>
</evidence>
<dbReference type="Pfam" id="PF12698">
    <property type="entry name" value="ABC2_membrane_3"/>
    <property type="match status" value="2"/>
</dbReference>
<sequence length="726" mass="80532">MSNIFRIYKRDIINIVTNWAALIVIIALIILPALYAWFNIKALWNPYGNTSGILVAVVNEDSGASINGEKINIGNELVQKLHKNKNIGWKFVSYEEADYGVRYGKYYASIVIPQNFSQKITSLVNPNPKKAELIYSVNEKLNAVAPKITESGVTRIQQEITNAFVKTVDDVIFSVFNKLGVELSKEKPFLKQFTDIIMDLDSRIPQINKTVDDVYNQAESLSGFISKVQGQMPLIEDTIDRTQNVVSSGENFLVRARDAMTDVSPFIKSELVSLRDISQGSQGFADNIMDLIDKNPEEARSLLVKLKDRYATSAVRLGNIIQFMDSFNKSDNKTILNFSNKLNTLVSLIQNQVKYIDTIITAIDSGRTSSIDILNKLKENGESITSFLNSLVNDYDGSIAPAVAGIMKESIAALNNALALLANAKSSIPDANNILKNAFNDTKITIDVIKNIKQVLPGVENKIHDIASKLKNLDSSSQLDELIRILTLDAEKESEFIANPVDIKMNRIYPIPNYGSAMSPFFTALSLWVGGLILVSILSTEVIPFKKMAGKNLIQPKLHQMFLGRYLTLLTIAVCQALVVTLGDIFMLKVYIVNPAAFVLFSIFISTVFMMIIYSLVSVLGNVGKALAMILLVLQISASGGTFPIQVTPKFFQVINPLLPFTYAVSGMRETVGGILWGIFLKDIFILCLYLILFLIIGLSWKKIFKNISGKFNKEFKKSGLSSEGN</sequence>
<gene>
    <name evidence="7" type="ORF">J2Z42_000896</name>
</gene>
<dbReference type="InterPro" id="IPR013525">
    <property type="entry name" value="ABC2_TM"/>
</dbReference>
<keyword evidence="3 5" id="KW-1133">Transmembrane helix</keyword>
<feature type="transmembrane region" description="Helical" evidence="5">
    <location>
        <begin position="12"/>
        <end position="38"/>
    </location>
</feature>
<dbReference type="Gene3D" id="3.40.1710.10">
    <property type="entry name" value="abc type-2 transporter like domain"/>
    <property type="match status" value="1"/>
</dbReference>
<dbReference type="EMBL" id="JAGGLM010000003">
    <property type="protein sequence ID" value="MBP2032231.1"/>
    <property type="molecule type" value="Genomic_DNA"/>
</dbReference>
<dbReference type="NCBIfam" id="TIGR03062">
    <property type="entry name" value="pip_yhgE_Cterm"/>
    <property type="match status" value="1"/>
</dbReference>
<feature type="transmembrane region" description="Helical" evidence="5">
    <location>
        <begin position="521"/>
        <end position="545"/>
    </location>
</feature>
<feature type="transmembrane region" description="Helical" evidence="5">
    <location>
        <begin position="598"/>
        <end position="620"/>
    </location>
</feature>
<accession>A0ABS4KRW3</accession>
<dbReference type="InterPro" id="IPR017500">
    <property type="entry name" value="Phage_infect_YhgE_N"/>
</dbReference>
<name>A0ABS4KRW3_9CLOT</name>